<dbReference type="Gene3D" id="1.10.260.40">
    <property type="entry name" value="lambda repressor-like DNA-binding domains"/>
    <property type="match status" value="1"/>
</dbReference>
<proteinExistence type="predicted"/>
<reference evidence="2 3" key="1">
    <citation type="submission" date="2020-04" db="EMBL/GenBank/DDBJ databases">
        <title>MicrobeNet Type strains.</title>
        <authorList>
            <person name="Nicholson A.C."/>
        </authorList>
    </citation>
    <scope>NUCLEOTIDE SEQUENCE [LARGE SCALE GENOMIC DNA]</scope>
    <source>
        <strain evidence="2 3">ATCC BAA-277</strain>
    </source>
</reference>
<dbReference type="SMART" id="SM00530">
    <property type="entry name" value="HTH_XRE"/>
    <property type="match status" value="1"/>
</dbReference>
<dbReference type="Pfam" id="PF13560">
    <property type="entry name" value="HTH_31"/>
    <property type="match status" value="1"/>
</dbReference>
<organism evidence="2 3">
    <name type="scientific">Actinomadura latina</name>
    <dbReference type="NCBI Taxonomy" id="163603"/>
    <lineage>
        <taxon>Bacteria</taxon>
        <taxon>Bacillati</taxon>
        <taxon>Actinomycetota</taxon>
        <taxon>Actinomycetes</taxon>
        <taxon>Streptosporangiales</taxon>
        <taxon>Thermomonosporaceae</taxon>
        <taxon>Actinomadura</taxon>
    </lineage>
</organism>
<dbReference type="GO" id="GO:0003677">
    <property type="term" value="F:DNA binding"/>
    <property type="evidence" value="ECO:0007669"/>
    <property type="project" value="InterPro"/>
</dbReference>
<dbReference type="InterPro" id="IPR010982">
    <property type="entry name" value="Lambda_DNA-bd_dom_sf"/>
</dbReference>
<dbReference type="AlphaFoldDB" id="A0A846Z3K1"/>
<dbReference type="InterPro" id="IPR043917">
    <property type="entry name" value="DUF5753"/>
</dbReference>
<dbReference type="Proteomes" id="UP000579250">
    <property type="component" value="Unassembled WGS sequence"/>
</dbReference>
<name>A0A846Z3K1_9ACTN</name>
<dbReference type="EMBL" id="JAAXPI010000025">
    <property type="protein sequence ID" value="NKZ05782.1"/>
    <property type="molecule type" value="Genomic_DNA"/>
</dbReference>
<evidence type="ECO:0000313" key="2">
    <source>
        <dbReference type="EMBL" id="NKZ05782.1"/>
    </source>
</evidence>
<dbReference type="SUPFAM" id="SSF47413">
    <property type="entry name" value="lambda repressor-like DNA-binding domains"/>
    <property type="match status" value="1"/>
</dbReference>
<gene>
    <name evidence="2" type="ORF">HGB48_18820</name>
</gene>
<dbReference type="RefSeq" id="WP_067629704.1">
    <property type="nucleotide sequence ID" value="NZ_JAAXPI010000025.1"/>
</dbReference>
<evidence type="ECO:0000313" key="3">
    <source>
        <dbReference type="Proteomes" id="UP000579250"/>
    </source>
</evidence>
<feature type="domain" description="HTH cro/C1-type" evidence="1">
    <location>
        <begin position="24"/>
        <end position="56"/>
    </location>
</feature>
<keyword evidence="3" id="KW-1185">Reference proteome</keyword>
<dbReference type="PROSITE" id="PS50943">
    <property type="entry name" value="HTH_CROC1"/>
    <property type="match status" value="1"/>
</dbReference>
<dbReference type="InterPro" id="IPR001387">
    <property type="entry name" value="Cro/C1-type_HTH"/>
</dbReference>
<evidence type="ECO:0000259" key="1">
    <source>
        <dbReference type="PROSITE" id="PS50943"/>
    </source>
</evidence>
<protein>
    <submittedName>
        <fullName evidence="2">Helix-turn-helix domain-containing protein</fullName>
    </submittedName>
</protein>
<comment type="caution">
    <text evidence="2">The sequence shown here is derived from an EMBL/GenBank/DDBJ whole genome shotgun (WGS) entry which is preliminary data.</text>
</comment>
<sequence length="272" mass="30446">MPAKSEPYEAPAIVTYAKELEWRRKQAGLTKRELAEKLGFADSYVGQVELCKNLPSDEFTAALDTFFKTDGLFERLLERINETRHLAVLPPGFPEYLGYEKKASHLRVFSANLISGLFQTEAYATTVISSLMGSATSRVVAERMERKSIFDRDDPPHTFLILDEGVIRRNVGGKEVMREQLGYLLDVGRRKRTQLQIVPYSAGFYSGLTGSSIVLGLDGAPDVAYTESSGEGIFLRQPDRVALQVVRWDLIQGHTLSAEESLAMIQYAMEQL</sequence>
<accession>A0A846Z3K1</accession>
<dbReference type="Pfam" id="PF19054">
    <property type="entry name" value="DUF5753"/>
    <property type="match status" value="1"/>
</dbReference>
<dbReference type="CDD" id="cd00093">
    <property type="entry name" value="HTH_XRE"/>
    <property type="match status" value="1"/>
</dbReference>